<keyword evidence="2" id="KW-1185">Reference proteome</keyword>
<dbReference type="InterPro" id="IPR032675">
    <property type="entry name" value="LRR_dom_sf"/>
</dbReference>
<comment type="caution">
    <text evidence="1">The sequence shown here is derived from an EMBL/GenBank/DDBJ whole genome shotgun (WGS) entry which is preliminary data.</text>
</comment>
<protein>
    <recommendedName>
        <fullName evidence="3">F-box domain-containing protein</fullName>
    </recommendedName>
</protein>
<dbReference type="Proteomes" id="UP000559027">
    <property type="component" value="Unassembled WGS sequence"/>
</dbReference>
<proteinExistence type="predicted"/>
<name>A0A8H5G9Z0_9AGAR</name>
<dbReference type="AlphaFoldDB" id="A0A8H5G9Z0"/>
<reference evidence="1 2" key="1">
    <citation type="journal article" date="2020" name="ISME J.">
        <title>Uncovering the hidden diversity of litter-decomposition mechanisms in mushroom-forming fungi.</title>
        <authorList>
            <person name="Floudas D."/>
            <person name="Bentzer J."/>
            <person name="Ahren D."/>
            <person name="Johansson T."/>
            <person name="Persson P."/>
            <person name="Tunlid A."/>
        </authorList>
    </citation>
    <scope>NUCLEOTIDE SEQUENCE [LARGE SCALE GENOMIC DNA]</scope>
    <source>
        <strain evidence="1 2">CBS 146.42</strain>
    </source>
</reference>
<dbReference type="EMBL" id="JAACJO010000003">
    <property type="protein sequence ID" value="KAF5361092.1"/>
    <property type="molecule type" value="Genomic_DNA"/>
</dbReference>
<evidence type="ECO:0000313" key="1">
    <source>
        <dbReference type="EMBL" id="KAF5361092.1"/>
    </source>
</evidence>
<organism evidence="1 2">
    <name type="scientific">Leucocoprinus leucothites</name>
    <dbReference type="NCBI Taxonomy" id="201217"/>
    <lineage>
        <taxon>Eukaryota</taxon>
        <taxon>Fungi</taxon>
        <taxon>Dikarya</taxon>
        <taxon>Basidiomycota</taxon>
        <taxon>Agaricomycotina</taxon>
        <taxon>Agaricomycetes</taxon>
        <taxon>Agaricomycetidae</taxon>
        <taxon>Agaricales</taxon>
        <taxon>Agaricineae</taxon>
        <taxon>Agaricaceae</taxon>
        <taxon>Leucocoprinus</taxon>
    </lineage>
</organism>
<evidence type="ECO:0000313" key="2">
    <source>
        <dbReference type="Proteomes" id="UP000559027"/>
    </source>
</evidence>
<dbReference type="Gene3D" id="3.80.10.10">
    <property type="entry name" value="Ribonuclease Inhibitor"/>
    <property type="match status" value="1"/>
</dbReference>
<accession>A0A8H5G9Z0</accession>
<sequence>MASPYLPSTNTALSRDILLEIVRYYRLEPFDPLAHTKRTQLRALALVSRQLHEIARPEIWRTARTIRHVRRYIELVEDAKINKSLSPWGLNEPLLPETRDHVLELLSYTRNFAPHQWNSDDFVNSWCFVTMSLDLLHLFPNLELLLLDWAPFHPHSNDSTRKAYIALLATQTIERVVHYRLRREDRGALILLHNTLRAQKAPINYVEISNWEELDPGMLPLLLSTSAPVLSFKATRPPSHRTRYRDLFLVLSGCPTLSTLTIEDAALNDPPNWVFSCSPLHFTKLSSLEIHGKDLQYHKLFRQLDCPALVSLTLHLKAFENWRDTFSAMSSFKKLQNVVVTVVEGNRELRLEDLKLFLEELSIKRLRILGVASQMTEDDVTELLALASTMKSLIIEGPKSTPLSLSVIKTISHQPFSCMEEICLPIDFTTAIPLPAAPPAHPRTNVVKRLLIHSGSILPQTMRSKIKVAEYIGDLLPSAIIQPLAEESTFGSIVRDVDELRSYIGGKAK</sequence>
<gene>
    <name evidence="1" type="ORF">D9756_005175</name>
</gene>
<evidence type="ECO:0008006" key="3">
    <source>
        <dbReference type="Google" id="ProtNLM"/>
    </source>
</evidence>
<dbReference type="OrthoDB" id="3119242at2759"/>